<dbReference type="EMBL" id="JAAGSC010000038">
    <property type="protein sequence ID" value="NDY95219.1"/>
    <property type="molecule type" value="Genomic_DNA"/>
</dbReference>
<gene>
    <name evidence="1" type="ORF">G3I74_05695</name>
</gene>
<keyword evidence="2" id="KW-1185">Reference proteome</keyword>
<dbReference type="InterPro" id="IPR013406">
    <property type="entry name" value="CHP02574_addiction_mod"/>
</dbReference>
<comment type="caution">
    <text evidence="1">The sequence shown here is derived from an EMBL/GenBank/DDBJ whole genome shotgun (WGS) entry which is preliminary data.</text>
</comment>
<protein>
    <submittedName>
        <fullName evidence="1">Addiction module protein</fullName>
    </submittedName>
</protein>
<reference evidence="1 2" key="1">
    <citation type="submission" date="2020-02" db="EMBL/GenBank/DDBJ databases">
        <authorList>
            <person name="Zhang X.-Y."/>
        </authorList>
    </citation>
    <scope>NUCLEOTIDE SEQUENCE [LARGE SCALE GENOMIC DNA]</scope>
    <source>
        <strain evidence="1 2">C33</strain>
    </source>
</reference>
<dbReference type="Pfam" id="PF09720">
    <property type="entry name" value="Unstab_antitox"/>
    <property type="match status" value="1"/>
</dbReference>
<organism evidence="1 2">
    <name type="scientific">Wenzhouxiangella limi</name>
    <dbReference type="NCBI Taxonomy" id="2707351"/>
    <lineage>
        <taxon>Bacteria</taxon>
        <taxon>Pseudomonadati</taxon>
        <taxon>Pseudomonadota</taxon>
        <taxon>Gammaproteobacteria</taxon>
        <taxon>Chromatiales</taxon>
        <taxon>Wenzhouxiangellaceae</taxon>
        <taxon>Wenzhouxiangella</taxon>
    </lineage>
</organism>
<dbReference type="AlphaFoldDB" id="A0A845VD68"/>
<name>A0A845VD68_9GAMM</name>
<evidence type="ECO:0000313" key="2">
    <source>
        <dbReference type="Proteomes" id="UP000484885"/>
    </source>
</evidence>
<sequence>MAKAISEIQAEIQELEPLQKRELLGFLVADLEGSTNGELDEVWLKEAQRRFQELKDGSAQGIPASQVFAKLERRLG</sequence>
<accession>A0A845VD68</accession>
<proteinExistence type="predicted"/>
<dbReference type="RefSeq" id="WP_164210626.1">
    <property type="nucleotide sequence ID" value="NZ_JAAGSC010000038.1"/>
</dbReference>
<dbReference type="Proteomes" id="UP000484885">
    <property type="component" value="Unassembled WGS sequence"/>
</dbReference>
<evidence type="ECO:0000313" key="1">
    <source>
        <dbReference type="EMBL" id="NDY95219.1"/>
    </source>
</evidence>